<dbReference type="EMBL" id="RQFP01000001">
    <property type="protein sequence ID" value="TGK97097.1"/>
    <property type="molecule type" value="Genomic_DNA"/>
</dbReference>
<feature type="domain" description="Teneurin-like YD-shell" evidence="4">
    <location>
        <begin position="293"/>
        <end position="381"/>
    </location>
</feature>
<organism evidence="5 6">
    <name type="scientific">Leptospira brenneri</name>
    <dbReference type="NCBI Taxonomy" id="2023182"/>
    <lineage>
        <taxon>Bacteria</taxon>
        <taxon>Pseudomonadati</taxon>
        <taxon>Spirochaetota</taxon>
        <taxon>Spirochaetia</taxon>
        <taxon>Leptospirales</taxon>
        <taxon>Leptospiraceae</taxon>
        <taxon>Leptospira</taxon>
    </lineage>
</organism>
<feature type="region of interest" description="Disordered" evidence="2">
    <location>
        <begin position="265"/>
        <end position="284"/>
    </location>
</feature>
<proteinExistence type="predicted"/>
<dbReference type="OrthoDB" id="346172at2"/>
<keyword evidence="6" id="KW-1185">Reference proteome</keyword>
<dbReference type="Gene3D" id="2.180.10.10">
    <property type="entry name" value="RHS repeat-associated core"/>
    <property type="match status" value="2"/>
</dbReference>
<protein>
    <submittedName>
        <fullName evidence="5">RHS repeat-associated core domain-containing protein</fullName>
    </submittedName>
</protein>
<keyword evidence="3" id="KW-1133">Transmembrane helix</keyword>
<keyword evidence="3" id="KW-0472">Membrane</keyword>
<evidence type="ECO:0000256" key="1">
    <source>
        <dbReference type="ARBA" id="ARBA00022737"/>
    </source>
</evidence>
<dbReference type="InterPro" id="IPR022385">
    <property type="entry name" value="Rhs_assc_core"/>
</dbReference>
<evidence type="ECO:0000313" key="6">
    <source>
        <dbReference type="Proteomes" id="UP000297891"/>
    </source>
</evidence>
<feature type="transmembrane region" description="Helical" evidence="3">
    <location>
        <begin position="221"/>
        <end position="242"/>
    </location>
</feature>
<dbReference type="Pfam" id="PF25023">
    <property type="entry name" value="TEN_YD-shell"/>
    <property type="match status" value="1"/>
</dbReference>
<evidence type="ECO:0000256" key="2">
    <source>
        <dbReference type="SAM" id="MobiDB-lite"/>
    </source>
</evidence>
<name>A0A5F1ZEC9_9LEPT</name>
<dbReference type="InterPro" id="IPR056823">
    <property type="entry name" value="TEN-like_YD-shell"/>
</dbReference>
<reference evidence="5" key="1">
    <citation type="journal article" date="2019" name="PLoS Negl. Trop. Dis.">
        <title>Revisiting the worldwide diversity of Leptospira species in the environment.</title>
        <authorList>
            <person name="Vincent A.T."/>
            <person name="Schiettekatte O."/>
            <person name="Bourhy P."/>
            <person name="Veyrier F.J."/>
            <person name="Picardeau M."/>
        </authorList>
    </citation>
    <scope>NUCLEOTIDE SEQUENCE [LARGE SCALE GENOMIC DNA]</scope>
    <source>
        <strain evidence="5">201800277</strain>
    </source>
</reference>
<dbReference type="Proteomes" id="UP000297891">
    <property type="component" value="Unassembled WGS sequence"/>
</dbReference>
<dbReference type="AlphaFoldDB" id="A0A5F1ZEC9"/>
<comment type="caution">
    <text evidence="5">The sequence shown here is derived from an EMBL/GenBank/DDBJ whole genome shotgun (WGS) entry which is preliminary data.</text>
</comment>
<gene>
    <name evidence="5" type="ORF">EHQ30_00015</name>
</gene>
<dbReference type="InterPro" id="IPR050708">
    <property type="entry name" value="T6SS_VgrG/RHS"/>
</dbReference>
<keyword evidence="3" id="KW-0812">Transmembrane</keyword>
<feature type="compositionally biased region" description="Gly residues" evidence="2">
    <location>
        <begin position="273"/>
        <end position="284"/>
    </location>
</feature>
<dbReference type="NCBIfam" id="TIGR03696">
    <property type="entry name" value="Rhs_assc_core"/>
    <property type="match status" value="1"/>
</dbReference>
<evidence type="ECO:0000313" key="5">
    <source>
        <dbReference type="EMBL" id="TGK97097.1"/>
    </source>
</evidence>
<dbReference type="PANTHER" id="PTHR32305:SF15">
    <property type="entry name" value="PROTEIN RHSA-RELATED"/>
    <property type="match status" value="1"/>
</dbReference>
<sequence>MTRVNSPNTGIVGYTYDSMGNMTTRNRDTLVFNAQNKLKRIETDGGDQFIYTYDHSGMRIKKSLQNSNTTTYSFGNFYEIHRSPGQQEKHTLYVIGVEGDMVAQYSRPDAILLNQMASNSWMVNPFCKDVTIDCNTYWKNRVGFALVSFLEDTNLYVDGKIREGHRAIPWVVLLGLLFWAVYQTKEMTSETDSKERSSNDIFGISILPNLTNYFQKQIPRYGTALLVVVFSFTTTAGCFPIFGGAEGETGTPIWLIGLGNGIPSDTQSVGNEPGQGGSGGGGGTSTGNARVSGMYFFHPDHLGSITMITDGNGNVLAGGERGGKSHITYKPYGEILRTDSYGPDITKFKYTGQEEDQESGLYYYKARYYDASLGRFASNDGMVFPDKEQGMNRMMYVEGNPIAWRDQTGNSTNYMHMLNQMVLHAVFGAAKIATQQMRSMGRGLDYAGRNAGRGIDGGARWLASGGNYSRNRGNDLDSLFRMKNVFGALEKSDLSNWLSKQYNDFRKKPFWNSDDRKNRKNKDQYERGEIVCHALFTGNSLQLTACLQANLAQYQNENSRINYVNDFGSSSPPSSQGIIINIAIACTFPNDDEPGKATFCKSDPKNPENNKPKP</sequence>
<evidence type="ECO:0000259" key="4">
    <source>
        <dbReference type="Pfam" id="PF25023"/>
    </source>
</evidence>
<accession>A0A5F1ZEC9</accession>
<keyword evidence="1" id="KW-0677">Repeat</keyword>
<evidence type="ECO:0000256" key="3">
    <source>
        <dbReference type="SAM" id="Phobius"/>
    </source>
</evidence>
<dbReference type="PANTHER" id="PTHR32305">
    <property type="match status" value="1"/>
</dbReference>